<dbReference type="InterPro" id="IPR035093">
    <property type="entry name" value="RelE/ParE_toxin_dom_sf"/>
</dbReference>
<evidence type="ECO:0000313" key="1">
    <source>
        <dbReference type="EMBL" id="OHB01644.1"/>
    </source>
</evidence>
<accession>A0A1G2TWP0</accession>
<gene>
    <name evidence="1" type="ORF">A3A96_03185</name>
</gene>
<organism evidence="1 2">
    <name type="scientific">Candidatus Zambryskibacteria bacterium RIFCSPLOWO2_01_FULL_39_39</name>
    <dbReference type="NCBI Taxonomy" id="1802758"/>
    <lineage>
        <taxon>Bacteria</taxon>
        <taxon>Candidatus Zambryskiibacteriota</taxon>
    </lineage>
</organism>
<dbReference type="STRING" id="1802758.A3A96_03185"/>
<comment type="caution">
    <text evidence="1">The sequence shown here is derived from an EMBL/GenBank/DDBJ whole genome shotgun (WGS) entry which is preliminary data.</text>
</comment>
<protein>
    <recommendedName>
        <fullName evidence="3">Toxin YoeB</fullName>
    </recommendedName>
</protein>
<evidence type="ECO:0008006" key="3">
    <source>
        <dbReference type="Google" id="ProtNLM"/>
    </source>
</evidence>
<sequence length="84" mass="10051">MKIFYSQKFNKVLISLPTGIKRIYKKQENLFIINWKDPRLHAKKIIGTVLLSFRITRKYRVLFKFADENSASFLSIGHRKDIYD</sequence>
<dbReference type="AlphaFoldDB" id="A0A1G2TWP0"/>
<dbReference type="EMBL" id="MHWB01000011">
    <property type="protein sequence ID" value="OHB01644.1"/>
    <property type="molecule type" value="Genomic_DNA"/>
</dbReference>
<reference evidence="1 2" key="1">
    <citation type="journal article" date="2016" name="Nat. Commun.">
        <title>Thousands of microbial genomes shed light on interconnected biogeochemical processes in an aquifer system.</title>
        <authorList>
            <person name="Anantharaman K."/>
            <person name="Brown C.T."/>
            <person name="Hug L.A."/>
            <person name="Sharon I."/>
            <person name="Castelle C.J."/>
            <person name="Probst A.J."/>
            <person name="Thomas B.C."/>
            <person name="Singh A."/>
            <person name="Wilkins M.J."/>
            <person name="Karaoz U."/>
            <person name="Brodie E.L."/>
            <person name="Williams K.H."/>
            <person name="Hubbard S.S."/>
            <person name="Banfield J.F."/>
        </authorList>
    </citation>
    <scope>NUCLEOTIDE SEQUENCE [LARGE SCALE GENOMIC DNA]</scope>
</reference>
<name>A0A1G2TWP0_9BACT</name>
<evidence type="ECO:0000313" key="2">
    <source>
        <dbReference type="Proteomes" id="UP000177707"/>
    </source>
</evidence>
<proteinExistence type="predicted"/>
<dbReference type="SUPFAM" id="SSF143011">
    <property type="entry name" value="RelE-like"/>
    <property type="match status" value="1"/>
</dbReference>
<dbReference type="Gene3D" id="3.30.2310.20">
    <property type="entry name" value="RelE-like"/>
    <property type="match status" value="1"/>
</dbReference>
<dbReference type="Proteomes" id="UP000177707">
    <property type="component" value="Unassembled WGS sequence"/>
</dbReference>